<gene>
    <name evidence="2" type="ORF">DEA37_0001216</name>
</gene>
<reference evidence="2 3" key="1">
    <citation type="journal article" date="2019" name="Gigascience">
        <title>Whole-genome sequence of the oriental lung fluke Paragonimus westermani.</title>
        <authorList>
            <person name="Oey H."/>
            <person name="Zakrzewski M."/>
            <person name="Narain K."/>
            <person name="Devi K.R."/>
            <person name="Agatsuma T."/>
            <person name="Nawaratna S."/>
            <person name="Gobert G.N."/>
            <person name="Jones M.K."/>
            <person name="Ragan M.A."/>
            <person name="McManus D.P."/>
            <person name="Krause L."/>
        </authorList>
    </citation>
    <scope>NUCLEOTIDE SEQUENCE [LARGE SCALE GENOMIC DNA]</scope>
    <source>
        <strain evidence="2 3">IND2009</strain>
    </source>
</reference>
<dbReference type="AlphaFoldDB" id="A0A5J4N726"/>
<feature type="domain" description="BPTI/Kunitz inhibitor" evidence="1">
    <location>
        <begin position="1"/>
        <end position="36"/>
    </location>
</feature>
<proteinExistence type="predicted"/>
<dbReference type="InterPro" id="IPR002223">
    <property type="entry name" value="Kunitz_BPTI"/>
</dbReference>
<dbReference type="SUPFAM" id="SSF57362">
    <property type="entry name" value="BPTI-like"/>
    <property type="match status" value="1"/>
</dbReference>
<protein>
    <recommendedName>
        <fullName evidence="1">BPTI/Kunitz inhibitor domain-containing protein</fullName>
    </recommendedName>
</protein>
<evidence type="ECO:0000313" key="2">
    <source>
        <dbReference type="EMBL" id="KAA3671342.1"/>
    </source>
</evidence>
<dbReference type="InterPro" id="IPR036880">
    <property type="entry name" value="Kunitz_BPTI_sf"/>
</dbReference>
<accession>A0A5J4N726</accession>
<dbReference type="Proteomes" id="UP000324629">
    <property type="component" value="Unassembled WGS sequence"/>
</dbReference>
<sequence length="37" mass="4098">MYGYNPSEGECVPFIYHGFGGNGNRFDIKLACDNACH</sequence>
<dbReference type="GO" id="GO:0004867">
    <property type="term" value="F:serine-type endopeptidase inhibitor activity"/>
    <property type="evidence" value="ECO:0007669"/>
    <property type="project" value="InterPro"/>
</dbReference>
<organism evidence="2 3">
    <name type="scientific">Paragonimus westermani</name>
    <dbReference type="NCBI Taxonomy" id="34504"/>
    <lineage>
        <taxon>Eukaryota</taxon>
        <taxon>Metazoa</taxon>
        <taxon>Spiralia</taxon>
        <taxon>Lophotrochozoa</taxon>
        <taxon>Platyhelminthes</taxon>
        <taxon>Trematoda</taxon>
        <taxon>Digenea</taxon>
        <taxon>Plagiorchiida</taxon>
        <taxon>Troglotremata</taxon>
        <taxon>Troglotrematidae</taxon>
        <taxon>Paragonimus</taxon>
    </lineage>
</organism>
<keyword evidence="3" id="KW-1185">Reference proteome</keyword>
<evidence type="ECO:0000259" key="1">
    <source>
        <dbReference type="PROSITE" id="PS50279"/>
    </source>
</evidence>
<dbReference type="EMBL" id="QNGE01006654">
    <property type="protein sequence ID" value="KAA3671342.1"/>
    <property type="molecule type" value="Genomic_DNA"/>
</dbReference>
<dbReference type="Pfam" id="PF00014">
    <property type="entry name" value="Kunitz_BPTI"/>
    <property type="match status" value="1"/>
</dbReference>
<name>A0A5J4N726_9TREM</name>
<comment type="caution">
    <text evidence="2">The sequence shown here is derived from an EMBL/GenBank/DDBJ whole genome shotgun (WGS) entry which is preliminary data.</text>
</comment>
<evidence type="ECO:0000313" key="3">
    <source>
        <dbReference type="Proteomes" id="UP000324629"/>
    </source>
</evidence>
<dbReference type="Gene3D" id="4.10.410.10">
    <property type="entry name" value="Pancreatic trypsin inhibitor Kunitz domain"/>
    <property type="match status" value="1"/>
</dbReference>
<dbReference type="PROSITE" id="PS50279">
    <property type="entry name" value="BPTI_KUNITZ_2"/>
    <property type="match status" value="1"/>
</dbReference>